<sequence>MTAVDLNTAPDALNNDQQLPFSQLNTGAGTTILFIHGAFVDRGDWDLVTLHLPDYHILLPDLPGHGEANTIKPFSTPLAAKLLTTTIRRHANNGKAHVVGLSLGAYVALRLAVDYPDVVDELFISGIKVLPPMSRFAPHGLWLEQRIENALPRSFVRWLMDGTDIRPADLSRSTVALCKEVLDTITFADTDSIWPSPWPARTLIVAAGKAGIVPSSDHPADAVKLREIGRQLNCETVAYTHPQMRHPWNRQDPKLFADTARAWFEHDAMPEGFTELRVR</sequence>
<reference evidence="2 3" key="1">
    <citation type="submission" date="2021-11" db="EMBL/GenBank/DDBJ databases">
        <title>Black yeast isolated from Biological Soil Crust.</title>
        <authorList>
            <person name="Kurbessoian T."/>
        </authorList>
    </citation>
    <scope>NUCLEOTIDE SEQUENCE [LARGE SCALE GENOMIC DNA]</scope>
    <source>
        <strain evidence="2 3">CCFEE 5522</strain>
    </source>
</reference>
<dbReference type="Gene3D" id="3.40.50.1820">
    <property type="entry name" value="alpha/beta hydrolase"/>
    <property type="match status" value="1"/>
</dbReference>
<dbReference type="InterPro" id="IPR000073">
    <property type="entry name" value="AB_hydrolase_1"/>
</dbReference>
<keyword evidence="3" id="KW-1185">Reference proteome</keyword>
<dbReference type="SUPFAM" id="SSF53474">
    <property type="entry name" value="alpha/beta-Hydrolases"/>
    <property type="match status" value="1"/>
</dbReference>
<dbReference type="InterPro" id="IPR050266">
    <property type="entry name" value="AB_hydrolase_sf"/>
</dbReference>
<evidence type="ECO:0000313" key="3">
    <source>
        <dbReference type="Proteomes" id="UP001324427"/>
    </source>
</evidence>
<dbReference type="PANTHER" id="PTHR43798">
    <property type="entry name" value="MONOACYLGLYCEROL LIPASE"/>
    <property type="match status" value="1"/>
</dbReference>
<feature type="domain" description="AB hydrolase-1" evidence="1">
    <location>
        <begin position="32"/>
        <end position="258"/>
    </location>
</feature>
<dbReference type="AlphaFoldDB" id="A0AAV9J8V1"/>
<dbReference type="PANTHER" id="PTHR43798:SF33">
    <property type="entry name" value="HYDROLASE, PUTATIVE (AFU_ORTHOLOGUE AFUA_2G14860)-RELATED"/>
    <property type="match status" value="1"/>
</dbReference>
<dbReference type="GO" id="GO:0047372">
    <property type="term" value="F:monoacylglycerol lipase activity"/>
    <property type="evidence" value="ECO:0007669"/>
    <property type="project" value="TreeGrafter"/>
</dbReference>
<dbReference type="Pfam" id="PF12697">
    <property type="entry name" value="Abhydrolase_6"/>
    <property type="match status" value="1"/>
</dbReference>
<proteinExistence type="predicted"/>
<evidence type="ECO:0000313" key="2">
    <source>
        <dbReference type="EMBL" id="KAK4541416.1"/>
    </source>
</evidence>
<protein>
    <recommendedName>
        <fullName evidence="1">AB hydrolase-1 domain-containing protein</fullName>
    </recommendedName>
</protein>
<name>A0AAV9J8V1_9PEZI</name>
<dbReference type="GO" id="GO:0016020">
    <property type="term" value="C:membrane"/>
    <property type="evidence" value="ECO:0007669"/>
    <property type="project" value="TreeGrafter"/>
</dbReference>
<dbReference type="InterPro" id="IPR029058">
    <property type="entry name" value="AB_hydrolase_fold"/>
</dbReference>
<organism evidence="2 3">
    <name type="scientific">Oleoguttula mirabilis</name>
    <dbReference type="NCBI Taxonomy" id="1507867"/>
    <lineage>
        <taxon>Eukaryota</taxon>
        <taxon>Fungi</taxon>
        <taxon>Dikarya</taxon>
        <taxon>Ascomycota</taxon>
        <taxon>Pezizomycotina</taxon>
        <taxon>Dothideomycetes</taxon>
        <taxon>Dothideomycetidae</taxon>
        <taxon>Mycosphaerellales</taxon>
        <taxon>Teratosphaeriaceae</taxon>
        <taxon>Oleoguttula</taxon>
    </lineage>
</organism>
<gene>
    <name evidence="2" type="ORF">LTR36_008017</name>
</gene>
<dbReference type="PRINTS" id="PR00111">
    <property type="entry name" value="ABHYDROLASE"/>
</dbReference>
<dbReference type="GO" id="GO:0046464">
    <property type="term" value="P:acylglycerol catabolic process"/>
    <property type="evidence" value="ECO:0007669"/>
    <property type="project" value="TreeGrafter"/>
</dbReference>
<evidence type="ECO:0000259" key="1">
    <source>
        <dbReference type="Pfam" id="PF12697"/>
    </source>
</evidence>
<dbReference type="EMBL" id="JAVFHQ010000053">
    <property type="protein sequence ID" value="KAK4541416.1"/>
    <property type="molecule type" value="Genomic_DNA"/>
</dbReference>
<dbReference type="Proteomes" id="UP001324427">
    <property type="component" value="Unassembled WGS sequence"/>
</dbReference>
<comment type="caution">
    <text evidence="2">The sequence shown here is derived from an EMBL/GenBank/DDBJ whole genome shotgun (WGS) entry which is preliminary data.</text>
</comment>
<accession>A0AAV9J8V1</accession>